<evidence type="ECO:0000313" key="2">
    <source>
        <dbReference type="EMBL" id="STX35475.1"/>
    </source>
</evidence>
<accession>A0A378ILD7</accession>
<proteinExistence type="predicted"/>
<keyword evidence="3" id="KW-1185">Reference proteome</keyword>
<dbReference type="AlphaFoldDB" id="A0A378ILD7"/>
<sequence>MNTRKCPIGTRGKTGGVCPESGVWRSEGIASTTIPLAKGNRFPPYNKKAVTWILQS</sequence>
<dbReference type="Proteomes" id="UP000054854">
    <property type="component" value="Unassembled WGS sequence"/>
</dbReference>
<protein>
    <submittedName>
        <fullName evidence="2">Uncharacterized protein</fullName>
    </submittedName>
</protein>
<dbReference type="Proteomes" id="UP000255316">
    <property type="component" value="Unassembled WGS sequence"/>
</dbReference>
<organism evidence="2 4">
    <name type="scientific">Legionella cincinnatiensis</name>
    <dbReference type="NCBI Taxonomy" id="28085"/>
    <lineage>
        <taxon>Bacteria</taxon>
        <taxon>Pseudomonadati</taxon>
        <taxon>Pseudomonadota</taxon>
        <taxon>Gammaproteobacteria</taxon>
        <taxon>Legionellales</taxon>
        <taxon>Legionellaceae</taxon>
        <taxon>Legionella</taxon>
    </lineage>
</organism>
<reference evidence="1 3" key="1">
    <citation type="submission" date="2015-11" db="EMBL/GenBank/DDBJ databases">
        <title>Genomic analysis of 38 Legionella species identifies large and diverse effector repertoires.</title>
        <authorList>
            <person name="Burstein D."/>
            <person name="Amaro F."/>
            <person name="Zusman T."/>
            <person name="Lifshitz Z."/>
            <person name="Cohen O."/>
            <person name="Gilbert J.A."/>
            <person name="Pupko T."/>
            <person name="Shuman H.A."/>
            <person name="Segal G."/>
        </authorList>
    </citation>
    <scope>NUCLEOTIDE SEQUENCE [LARGE SCALE GENOMIC DNA]</scope>
    <source>
        <strain evidence="1 3">CDC#72-OH-14</strain>
    </source>
</reference>
<evidence type="ECO:0000313" key="3">
    <source>
        <dbReference type="Proteomes" id="UP000054854"/>
    </source>
</evidence>
<reference evidence="2 4" key="2">
    <citation type="submission" date="2018-06" db="EMBL/GenBank/DDBJ databases">
        <authorList>
            <consortium name="Pathogen Informatics"/>
            <person name="Doyle S."/>
        </authorList>
    </citation>
    <scope>NUCLEOTIDE SEQUENCE [LARGE SCALE GENOMIC DNA]</scope>
    <source>
        <strain evidence="2 4">NCTC12438</strain>
    </source>
</reference>
<gene>
    <name evidence="1" type="ORF">Lcin_2077</name>
    <name evidence="2" type="ORF">NCTC12438_02091</name>
</gene>
<dbReference type="RefSeq" id="WP_165481813.1">
    <property type="nucleotide sequence ID" value="NZ_CAAAHQ010000073.1"/>
</dbReference>
<evidence type="ECO:0000313" key="4">
    <source>
        <dbReference type="Proteomes" id="UP000255316"/>
    </source>
</evidence>
<dbReference type="EMBL" id="LNXX01000042">
    <property type="protein sequence ID" value="KTC83390.1"/>
    <property type="molecule type" value="Genomic_DNA"/>
</dbReference>
<dbReference type="EMBL" id="UGNX01000001">
    <property type="protein sequence ID" value="STX35475.1"/>
    <property type="molecule type" value="Genomic_DNA"/>
</dbReference>
<name>A0A378ILD7_9GAMM</name>
<evidence type="ECO:0000313" key="1">
    <source>
        <dbReference type="EMBL" id="KTC83390.1"/>
    </source>
</evidence>